<dbReference type="Pfam" id="PF09797">
    <property type="entry name" value="NatB_MDM20"/>
    <property type="match status" value="1"/>
</dbReference>
<sequence length="899" mass="100242">MSDPSVTERRIRPIQDAVATANWKQALQLCDKWAKKGEKSDRFLALKAFVQVNHPEKAQHDRGHAEVLDLCKRNPPITDPDAIYQMQDALKSLSLREVEGPKLWERAVTVKQNDKDLYIRWLNQAIADNSWLSAQKATMGLRKSFPKDRNYEFWNIMMCYLIHMQDCLPEKDRTLFGTLAYRMISKAAETIPADQEELLSPGKAISTPEEVALLVQVLNSTGHPEESVKLLLGTSLNMESRVGRQDPQLIVSLLLESFYASKQWDAAFITCQTLLSKYQADDQIWKLWVRAQSESPADSKRQQAQEVLDSACSVKPTIRAAQMAKMKWLHTQGDASSDALLQICKEYASTFSDKAFCYDDLKDSLRQLDKNRRDEFTKTQSEASESLGQLFSLKMSYGFMPQDVSTDDLTSFILQALEVFEKSISTTSPCPEAAILAILAILRLSPTKDSSQNTLFTVILLQIARAKFEDYYLFSIFLILLQANLGLLSLAMQTFTRLSVKNMQYETVAHLILTRISSLHPAATSGNGDSSLAFDPSSAIDTGLTIIENADTALVRGIREGLRFNSYSNIYNSVKMRSAIERSMNRQILAIEERKLARLLGVSEDTVLPVAPSPLVDKRDYTYLPTYREDDAVLIAQYRCGPLPKEKWINATGLFDNVATYLKAEITAQPVVSAKAYENLVELQKRVDGPDFSDGLEEELTKAELANIECHKALAQATILLKDGNSESISASLDKIKAWTSSSLDDRKTRTSGAVVAQDVRIPTWEDLHASLTQLETLQTIAMLLGVLGKKSSGKSSKTKTSAATADKQTLSELQDLVVALEKQIHDDARELKAQVNAPGVLGKLVDWGFGREEPFTKLEGVLEKLCDGVTMETICGGLKESWEDALDGVLAVKVKVYK</sequence>
<evidence type="ECO:0000256" key="1">
    <source>
        <dbReference type="ARBA" id="ARBA00006298"/>
    </source>
</evidence>
<evidence type="ECO:0000313" key="3">
    <source>
        <dbReference type="Proteomes" id="UP000053599"/>
    </source>
</evidence>
<protein>
    <submittedName>
        <fullName evidence="2">Uncharacterized protein</fullName>
    </submittedName>
</protein>
<dbReference type="GO" id="GO:0031416">
    <property type="term" value="C:NatB complex"/>
    <property type="evidence" value="ECO:0007669"/>
    <property type="project" value="TreeGrafter"/>
</dbReference>
<accession>A0A0D1VPY9</accession>
<dbReference type="PANTHER" id="PTHR22767">
    <property type="entry name" value="N-TERMINAL ACETYLTRANSFERASE-RELATED"/>
    <property type="match status" value="1"/>
</dbReference>
<proteinExistence type="inferred from homology"/>
<reference evidence="2 3" key="1">
    <citation type="submission" date="2015-01" db="EMBL/GenBank/DDBJ databases">
        <title>The Genome Sequence of Exophiala sideris CBS121828.</title>
        <authorList>
            <consortium name="The Broad Institute Genomics Platform"/>
            <person name="Cuomo C."/>
            <person name="de Hoog S."/>
            <person name="Gorbushina A."/>
            <person name="Stielow B."/>
            <person name="Teixiera M."/>
            <person name="Abouelleil A."/>
            <person name="Chapman S.B."/>
            <person name="Priest M."/>
            <person name="Young S.K."/>
            <person name="Wortman J."/>
            <person name="Nusbaum C."/>
            <person name="Birren B."/>
        </authorList>
    </citation>
    <scope>NUCLEOTIDE SEQUENCE [LARGE SCALE GENOMIC DNA]</scope>
    <source>
        <strain evidence="2 3">CBS 121828</strain>
    </source>
</reference>
<gene>
    <name evidence="2" type="ORF">PV11_09906</name>
</gene>
<dbReference type="AlphaFoldDB" id="A0A0D1VPY9"/>
<dbReference type="HOGENOM" id="CLU_013217_0_0_1"/>
<comment type="similarity">
    <text evidence="1">Belongs to the MDM20/NAA25 family.</text>
</comment>
<dbReference type="STRING" id="1016849.A0A0D1VPY9"/>
<dbReference type="InterPro" id="IPR019183">
    <property type="entry name" value="NAA25_NatB_aux_su"/>
</dbReference>
<evidence type="ECO:0000313" key="2">
    <source>
        <dbReference type="EMBL" id="KIV78160.1"/>
    </source>
</evidence>
<organism evidence="2 3">
    <name type="scientific">Exophiala sideris</name>
    <dbReference type="NCBI Taxonomy" id="1016849"/>
    <lineage>
        <taxon>Eukaryota</taxon>
        <taxon>Fungi</taxon>
        <taxon>Dikarya</taxon>
        <taxon>Ascomycota</taxon>
        <taxon>Pezizomycotina</taxon>
        <taxon>Eurotiomycetes</taxon>
        <taxon>Chaetothyriomycetidae</taxon>
        <taxon>Chaetothyriales</taxon>
        <taxon>Herpotrichiellaceae</taxon>
        <taxon>Exophiala</taxon>
    </lineage>
</organism>
<dbReference type="OrthoDB" id="1874341at2759"/>
<dbReference type="EMBL" id="KN846954">
    <property type="protein sequence ID" value="KIV78160.1"/>
    <property type="molecule type" value="Genomic_DNA"/>
</dbReference>
<name>A0A0D1VPY9_9EURO</name>
<dbReference type="PANTHER" id="PTHR22767:SF3">
    <property type="entry name" value="N-ALPHA-ACETYLTRANSFERASE 25, NATB AUXILIARY SUBUNIT"/>
    <property type="match status" value="1"/>
</dbReference>
<dbReference type="Proteomes" id="UP000053599">
    <property type="component" value="Unassembled WGS sequence"/>
</dbReference>